<evidence type="ECO:0000256" key="1">
    <source>
        <dbReference type="HAMAP-Rule" id="MF_03010"/>
    </source>
</evidence>
<dbReference type="InterPro" id="IPR009374">
    <property type="entry name" value="eIF3k"/>
</dbReference>
<dbReference type="InterPro" id="IPR036388">
    <property type="entry name" value="WH-like_DNA-bd_sf"/>
</dbReference>
<dbReference type="SUPFAM" id="SSF48371">
    <property type="entry name" value="ARM repeat"/>
    <property type="match status" value="1"/>
</dbReference>
<dbReference type="GO" id="GO:0016282">
    <property type="term" value="C:eukaryotic 43S preinitiation complex"/>
    <property type="evidence" value="ECO:0007669"/>
    <property type="project" value="UniProtKB-UniRule"/>
</dbReference>
<dbReference type="GO" id="GO:0033290">
    <property type="term" value="C:eukaryotic 48S preinitiation complex"/>
    <property type="evidence" value="ECO:0007669"/>
    <property type="project" value="UniProtKB-UniRule"/>
</dbReference>
<keyword evidence="1" id="KW-0963">Cytoplasm</keyword>
<comment type="subunit">
    <text evidence="1">Component of the eukaryotic translation initiation factor 3 (eIF-3) complex.</text>
</comment>
<proteinExistence type="inferred from homology"/>
<dbReference type="SUPFAM" id="SSF46785">
    <property type="entry name" value="Winged helix' DNA-binding domain"/>
    <property type="match status" value="1"/>
</dbReference>
<evidence type="ECO:0000313" key="5">
    <source>
        <dbReference type="Proteomes" id="UP000078046"/>
    </source>
</evidence>
<dbReference type="InterPro" id="IPR033464">
    <property type="entry name" value="CSN8_PSD8_EIF3K"/>
</dbReference>
<keyword evidence="1" id="KW-0396">Initiation factor</keyword>
<protein>
    <recommendedName>
        <fullName evidence="1">Eukaryotic translation initiation factor 3 subunit K</fullName>
        <shortName evidence="1">eIF3k</shortName>
    </recommendedName>
    <alternativeName>
        <fullName evidence="1">eIF-3 p25</fullName>
    </alternativeName>
</protein>
<sequence length="299" mass="34324">MLLEVWNSMPETINSLKCLAKAILTIFLSTYSCESLFSTLNNVKSHNRNRLHDETSLACVANMFPIGNSDDEGVLLSEDEINLPTSEKYFSIIETKLRGYQRTNPDNCAMLKACVDYQIKKEKYYLDANLALLKLYQFDPCLYSNSEPIINILLKSIMNLPKSDFLACTALVNPNNISSEAFNDICDLHSLLDQCRFTEAWMVIDKLEPEIKPIKGFQQSIINYIVYVVGITYQTIKYSLFKSFLPDLEEDEVIHIIEAKEWEFIDDMMFISDKSSLIKSQNIDEKIKFEDLIPVVPSD</sequence>
<comment type="caution">
    <text evidence="4">The sequence shown here is derived from an EMBL/GenBank/DDBJ whole genome shotgun (WGS) entry which is preliminary data.</text>
</comment>
<dbReference type="GO" id="GO:0003743">
    <property type="term" value="F:translation initiation factor activity"/>
    <property type="evidence" value="ECO:0007669"/>
    <property type="project" value="UniProtKB-UniRule"/>
</dbReference>
<dbReference type="PANTHER" id="PTHR13022:SF0">
    <property type="entry name" value="EUKARYOTIC TRANSLATION INITIATION FACTOR 3 SUBUNIT K"/>
    <property type="match status" value="1"/>
</dbReference>
<dbReference type="GO" id="GO:0043022">
    <property type="term" value="F:ribosome binding"/>
    <property type="evidence" value="ECO:0007669"/>
    <property type="project" value="InterPro"/>
</dbReference>
<comment type="subcellular location">
    <subcellularLocation>
        <location evidence="1">Cytoplasm</location>
    </subcellularLocation>
</comment>
<dbReference type="InterPro" id="IPR008906">
    <property type="entry name" value="HATC_C_dom"/>
</dbReference>
<feature type="domain" description="CSN8/PSMD8/EIF3K" evidence="3">
    <location>
        <begin position="145"/>
        <end position="274"/>
    </location>
</feature>
<dbReference type="InterPro" id="IPR016024">
    <property type="entry name" value="ARM-type_fold"/>
</dbReference>
<dbReference type="GO" id="GO:0046983">
    <property type="term" value="F:protein dimerization activity"/>
    <property type="evidence" value="ECO:0007669"/>
    <property type="project" value="InterPro"/>
</dbReference>
<organism evidence="4 5">
    <name type="scientific">Intoshia linei</name>
    <dbReference type="NCBI Taxonomy" id="1819745"/>
    <lineage>
        <taxon>Eukaryota</taxon>
        <taxon>Metazoa</taxon>
        <taxon>Spiralia</taxon>
        <taxon>Lophotrochozoa</taxon>
        <taxon>Mesozoa</taxon>
        <taxon>Orthonectida</taxon>
        <taxon>Rhopaluridae</taxon>
        <taxon>Intoshia</taxon>
    </lineage>
</organism>
<dbReference type="GO" id="GO:0005852">
    <property type="term" value="C:eukaryotic translation initiation factor 3 complex"/>
    <property type="evidence" value="ECO:0007669"/>
    <property type="project" value="UniProtKB-UniRule"/>
</dbReference>
<feature type="domain" description="HAT C-terminal dimerisation" evidence="2">
    <location>
        <begin position="3"/>
        <end position="60"/>
    </location>
</feature>
<comment type="function">
    <text evidence="1">Component of the eukaryotic translation initiation factor 3 (eIF-3) complex, which is involved in protein synthesis of a specialized repertoire of mRNAs and, together with other initiation factors, stimulates binding of mRNA and methionyl-tRNAi to the 40S ribosome. The eIF-3 complex specifically targets and initiates translation of a subset of mRNAs involved in cell proliferation.</text>
</comment>
<dbReference type="GO" id="GO:0006446">
    <property type="term" value="P:regulation of translational initiation"/>
    <property type="evidence" value="ECO:0007669"/>
    <property type="project" value="InterPro"/>
</dbReference>
<dbReference type="Gene3D" id="1.10.10.10">
    <property type="entry name" value="Winged helix-like DNA-binding domain superfamily/Winged helix DNA-binding domain"/>
    <property type="match status" value="1"/>
</dbReference>
<dbReference type="HAMAP" id="MF_03010">
    <property type="entry name" value="eIF3k"/>
    <property type="match status" value="1"/>
</dbReference>
<dbReference type="Pfam" id="PF10075">
    <property type="entry name" value="CSN8_PSD8_EIF3K"/>
    <property type="match status" value="1"/>
</dbReference>
<dbReference type="GO" id="GO:0003723">
    <property type="term" value="F:RNA binding"/>
    <property type="evidence" value="ECO:0007669"/>
    <property type="project" value="UniProtKB-UniRule"/>
</dbReference>
<accession>A0A177B4N6</accession>
<dbReference type="PANTHER" id="PTHR13022">
    <property type="entry name" value="EUKARYOTIC TRANSLATION INITIATION FACTOR 3 SUBUNIT 11"/>
    <property type="match status" value="1"/>
</dbReference>
<dbReference type="EMBL" id="LWCA01000322">
    <property type="protein sequence ID" value="OAF69186.1"/>
    <property type="molecule type" value="Genomic_DNA"/>
</dbReference>
<gene>
    <name evidence="4" type="ORF">A3Q56_03062</name>
</gene>
<evidence type="ECO:0000313" key="4">
    <source>
        <dbReference type="EMBL" id="OAF69186.1"/>
    </source>
</evidence>
<dbReference type="Proteomes" id="UP000078046">
    <property type="component" value="Unassembled WGS sequence"/>
</dbReference>
<comment type="similarity">
    <text evidence="1">Belongs to the eIF-3 subunit K family.</text>
</comment>
<dbReference type="Pfam" id="PF05699">
    <property type="entry name" value="Dimer_Tnp_hAT"/>
    <property type="match status" value="1"/>
</dbReference>
<dbReference type="SUPFAM" id="SSF53098">
    <property type="entry name" value="Ribonuclease H-like"/>
    <property type="match status" value="1"/>
</dbReference>
<name>A0A177B4N6_9BILA</name>
<dbReference type="AlphaFoldDB" id="A0A177B4N6"/>
<dbReference type="InterPro" id="IPR036390">
    <property type="entry name" value="WH_DNA-bd_sf"/>
</dbReference>
<evidence type="ECO:0000259" key="3">
    <source>
        <dbReference type="Pfam" id="PF10075"/>
    </source>
</evidence>
<dbReference type="InterPro" id="IPR016020">
    <property type="entry name" value="Transl_init_fac_sub12_N_euk"/>
</dbReference>
<keyword evidence="1" id="KW-0648">Protein biosynthesis</keyword>
<dbReference type="GO" id="GO:0001732">
    <property type="term" value="P:formation of cytoplasmic translation initiation complex"/>
    <property type="evidence" value="ECO:0007669"/>
    <property type="project" value="UniProtKB-UniRule"/>
</dbReference>
<dbReference type="Gene3D" id="1.25.40.250">
    <property type="entry name" value="ARM repeat, domain 1"/>
    <property type="match status" value="1"/>
</dbReference>
<dbReference type="InterPro" id="IPR012337">
    <property type="entry name" value="RNaseH-like_sf"/>
</dbReference>
<dbReference type="OrthoDB" id="337745at2759"/>
<reference evidence="4 5" key="1">
    <citation type="submission" date="2016-04" db="EMBL/GenBank/DDBJ databases">
        <title>The genome of Intoshia linei affirms orthonectids as highly simplified spiralians.</title>
        <authorList>
            <person name="Mikhailov K.V."/>
            <person name="Slusarev G.S."/>
            <person name="Nikitin M.A."/>
            <person name="Logacheva M.D."/>
            <person name="Penin A."/>
            <person name="Aleoshin V."/>
            <person name="Panchin Y.V."/>
        </authorList>
    </citation>
    <scope>NUCLEOTIDE SEQUENCE [LARGE SCALE GENOMIC DNA]</scope>
    <source>
        <strain evidence="4">Intl2013</strain>
        <tissue evidence="4">Whole animal</tissue>
    </source>
</reference>
<evidence type="ECO:0000259" key="2">
    <source>
        <dbReference type="Pfam" id="PF05699"/>
    </source>
</evidence>
<keyword evidence="5" id="KW-1185">Reference proteome</keyword>